<dbReference type="Proteomes" id="UP001382455">
    <property type="component" value="Unassembled WGS sequence"/>
</dbReference>
<name>A0ABU8EMZ4_9GAMM</name>
<dbReference type="RefSeq" id="WP_336434218.1">
    <property type="nucleotide sequence ID" value="NZ_JBAWKS010000001.1"/>
</dbReference>
<proteinExistence type="predicted"/>
<evidence type="ECO:0000313" key="2">
    <source>
        <dbReference type="Proteomes" id="UP001382455"/>
    </source>
</evidence>
<organism evidence="1 2">
    <name type="scientific">Pseudoalteromonas spongiae</name>
    <dbReference type="NCBI Taxonomy" id="298657"/>
    <lineage>
        <taxon>Bacteria</taxon>
        <taxon>Pseudomonadati</taxon>
        <taxon>Pseudomonadota</taxon>
        <taxon>Gammaproteobacteria</taxon>
        <taxon>Alteromonadales</taxon>
        <taxon>Pseudoalteromonadaceae</taxon>
        <taxon>Pseudoalteromonas</taxon>
    </lineage>
</organism>
<gene>
    <name evidence="1" type="ORF">WAE96_00200</name>
</gene>
<accession>A0ABU8EMZ4</accession>
<dbReference type="EMBL" id="JBAWKS010000001">
    <property type="protein sequence ID" value="MEI4548140.1"/>
    <property type="molecule type" value="Genomic_DNA"/>
</dbReference>
<sequence length="102" mass="12039">MFTKEWKFNLKHHQIHIIYHWHNGMKLYVDGDLRDFSELNLSFRDDVLLRANLSEIGIIDVTPSWSLLSLEVTVQLSQAADRFIVYSSHERVSLRAQRLISK</sequence>
<protein>
    <submittedName>
        <fullName evidence="1">Uncharacterized protein</fullName>
    </submittedName>
</protein>
<keyword evidence="2" id="KW-1185">Reference proteome</keyword>
<reference evidence="1 2" key="1">
    <citation type="submission" date="2023-12" db="EMBL/GenBank/DDBJ databases">
        <title>Friends and Foes: Symbiotic and Algicidal bacterial influence on Karenia brevis blooms.</title>
        <authorList>
            <person name="Fei C."/>
            <person name="Mohamed A.R."/>
            <person name="Booker A."/>
            <person name="Arshad M."/>
            <person name="Klass S."/>
            <person name="Ahn S."/>
            <person name="Gilbert P.M."/>
            <person name="Heil C.A."/>
            <person name="Martinez J.M."/>
            <person name="Amin S.A."/>
        </authorList>
    </citation>
    <scope>NUCLEOTIDE SEQUENCE [LARGE SCALE GENOMIC DNA]</scope>
    <source>
        <strain evidence="1 2">CE15</strain>
    </source>
</reference>
<evidence type="ECO:0000313" key="1">
    <source>
        <dbReference type="EMBL" id="MEI4548140.1"/>
    </source>
</evidence>
<comment type="caution">
    <text evidence="1">The sequence shown here is derived from an EMBL/GenBank/DDBJ whole genome shotgun (WGS) entry which is preliminary data.</text>
</comment>